<keyword evidence="2" id="KW-0472">Membrane</keyword>
<evidence type="ECO:0000256" key="2">
    <source>
        <dbReference type="SAM" id="Phobius"/>
    </source>
</evidence>
<feature type="compositionally biased region" description="Low complexity" evidence="1">
    <location>
        <begin position="66"/>
        <end position="83"/>
    </location>
</feature>
<evidence type="ECO:0000256" key="1">
    <source>
        <dbReference type="SAM" id="MobiDB-lite"/>
    </source>
</evidence>
<protein>
    <submittedName>
        <fullName evidence="3">Uncharacterized protein</fullName>
    </submittedName>
</protein>
<reference evidence="3 4" key="1">
    <citation type="submission" date="2020-04" db="EMBL/GenBank/DDBJ databases">
        <title>Perkinsus olseni comparative genomics.</title>
        <authorList>
            <person name="Bogema D.R."/>
        </authorList>
    </citation>
    <scope>NUCLEOTIDE SEQUENCE [LARGE SCALE GENOMIC DNA]</scope>
    <source>
        <strain evidence="3">00978-12</strain>
    </source>
</reference>
<comment type="caution">
    <text evidence="3">The sequence shown here is derived from an EMBL/GenBank/DDBJ whole genome shotgun (WGS) entry which is preliminary data.</text>
</comment>
<evidence type="ECO:0000313" key="3">
    <source>
        <dbReference type="EMBL" id="KAF4693505.1"/>
    </source>
</evidence>
<name>A0A7J6PBL6_PEROL</name>
<sequence length="83" mass="9037">MMHRLIHLDQPFIFNDRDAVMISYLLLVLALTAMKALLTASKPRYRLPVIASGGGVCGRQARLPGSSSVSADRASVRAGQHNF</sequence>
<accession>A0A7J6PBL6</accession>
<feature type="transmembrane region" description="Helical" evidence="2">
    <location>
        <begin position="20"/>
        <end position="38"/>
    </location>
</feature>
<evidence type="ECO:0000313" key="4">
    <source>
        <dbReference type="Proteomes" id="UP000541610"/>
    </source>
</evidence>
<feature type="region of interest" description="Disordered" evidence="1">
    <location>
        <begin position="61"/>
        <end position="83"/>
    </location>
</feature>
<dbReference type="AlphaFoldDB" id="A0A7J6PBL6"/>
<dbReference type="Proteomes" id="UP000541610">
    <property type="component" value="Unassembled WGS sequence"/>
</dbReference>
<gene>
    <name evidence="3" type="ORF">FOZ60_010687</name>
</gene>
<keyword evidence="2" id="KW-1133">Transmembrane helix</keyword>
<organism evidence="3 4">
    <name type="scientific">Perkinsus olseni</name>
    <name type="common">Perkinsus atlanticus</name>
    <dbReference type="NCBI Taxonomy" id="32597"/>
    <lineage>
        <taxon>Eukaryota</taxon>
        <taxon>Sar</taxon>
        <taxon>Alveolata</taxon>
        <taxon>Perkinsozoa</taxon>
        <taxon>Perkinsea</taxon>
        <taxon>Perkinsida</taxon>
        <taxon>Perkinsidae</taxon>
        <taxon>Perkinsus</taxon>
    </lineage>
</organism>
<dbReference type="EMBL" id="JABANP010000044">
    <property type="protein sequence ID" value="KAF4693505.1"/>
    <property type="molecule type" value="Genomic_DNA"/>
</dbReference>
<keyword evidence="2" id="KW-0812">Transmembrane</keyword>
<proteinExistence type="predicted"/>